<dbReference type="FunFam" id="3.40.250.10:FF:000071">
    <property type="entry name" value="Rodhanase family domain containing protein"/>
    <property type="match status" value="1"/>
</dbReference>
<dbReference type="EMBL" id="CAJJDO010000135">
    <property type="protein sequence ID" value="CAD8203784.1"/>
    <property type="molecule type" value="Genomic_DNA"/>
</dbReference>
<dbReference type="GO" id="GO:0110032">
    <property type="term" value="P:positive regulation of G2/MI transition of meiotic cell cycle"/>
    <property type="evidence" value="ECO:0007669"/>
    <property type="project" value="TreeGrafter"/>
</dbReference>
<dbReference type="Pfam" id="PF00581">
    <property type="entry name" value="Rhodanese"/>
    <property type="match status" value="1"/>
</dbReference>
<dbReference type="OrthoDB" id="310744at2759"/>
<protein>
    <recommendedName>
        <fullName evidence="1">Rhodanese domain-containing protein</fullName>
    </recommendedName>
</protein>
<comment type="caution">
    <text evidence="2">The sequence shown here is derived from an EMBL/GenBank/DDBJ whole genome shotgun (WGS) entry which is preliminary data.</text>
</comment>
<dbReference type="GO" id="GO:0005737">
    <property type="term" value="C:cytoplasm"/>
    <property type="evidence" value="ECO:0007669"/>
    <property type="project" value="TreeGrafter"/>
</dbReference>
<evidence type="ECO:0000259" key="1">
    <source>
        <dbReference type="PROSITE" id="PS50206"/>
    </source>
</evidence>
<accession>A0A8S1XUZ3</accession>
<organism evidence="2 3">
    <name type="scientific">Paramecium pentaurelia</name>
    <dbReference type="NCBI Taxonomy" id="43138"/>
    <lineage>
        <taxon>Eukaryota</taxon>
        <taxon>Sar</taxon>
        <taxon>Alveolata</taxon>
        <taxon>Ciliophora</taxon>
        <taxon>Intramacronucleata</taxon>
        <taxon>Oligohymenophorea</taxon>
        <taxon>Peniculida</taxon>
        <taxon>Parameciidae</taxon>
        <taxon>Paramecium</taxon>
    </lineage>
</organism>
<proteinExistence type="predicted"/>
<dbReference type="Proteomes" id="UP000689195">
    <property type="component" value="Unassembled WGS sequence"/>
</dbReference>
<reference evidence="2" key="1">
    <citation type="submission" date="2021-01" db="EMBL/GenBank/DDBJ databases">
        <authorList>
            <consortium name="Genoscope - CEA"/>
            <person name="William W."/>
        </authorList>
    </citation>
    <scope>NUCLEOTIDE SEQUENCE</scope>
</reference>
<dbReference type="GO" id="GO:0010971">
    <property type="term" value="P:positive regulation of G2/M transition of mitotic cell cycle"/>
    <property type="evidence" value="ECO:0007669"/>
    <property type="project" value="TreeGrafter"/>
</dbReference>
<dbReference type="PANTHER" id="PTHR10828">
    <property type="entry name" value="M-PHASE INDUCER PHOSPHATASE DUAL SPECIFICITY PHOSPHATASE CDC25"/>
    <property type="match status" value="1"/>
</dbReference>
<evidence type="ECO:0000313" key="3">
    <source>
        <dbReference type="Proteomes" id="UP000689195"/>
    </source>
</evidence>
<evidence type="ECO:0000313" key="2">
    <source>
        <dbReference type="EMBL" id="CAD8203784.1"/>
    </source>
</evidence>
<dbReference type="AlphaFoldDB" id="A0A8S1XUZ3"/>
<dbReference type="GO" id="GO:0000086">
    <property type="term" value="P:G2/M transition of mitotic cell cycle"/>
    <property type="evidence" value="ECO:0007669"/>
    <property type="project" value="TreeGrafter"/>
</dbReference>
<keyword evidence="3" id="KW-1185">Reference proteome</keyword>
<sequence>MDIFLKNLLMKSLVNQAESKLLILKQNDFKEINNDCQTNGLCCRKKIKREQVDENQYCLEGGQRIKQQEEEQKEQDVGINKYIYDMNKILKEQQEDLLLEYRLENSIQYIDGETLVKAMKSPDLIIYDCRYQYEFQGGHIKGAVNLNHSTNLFDELFCVQGQSKKIVVLYCEFSIKRSLEKYFEIRKLDRSMNQYPKLTYNNLYLLSDGYSKFYQNFSHFCNGFYISMNDPQYEQQLDQEQQKRIILKHKNNYRKSLAV</sequence>
<name>A0A8S1XUZ3_9CILI</name>
<dbReference type="GO" id="GO:0005634">
    <property type="term" value="C:nucleus"/>
    <property type="evidence" value="ECO:0007669"/>
    <property type="project" value="TreeGrafter"/>
</dbReference>
<dbReference type="GO" id="GO:0004725">
    <property type="term" value="F:protein tyrosine phosphatase activity"/>
    <property type="evidence" value="ECO:0007669"/>
    <property type="project" value="TreeGrafter"/>
</dbReference>
<dbReference type="PROSITE" id="PS50206">
    <property type="entry name" value="RHODANESE_3"/>
    <property type="match status" value="1"/>
</dbReference>
<dbReference type="PANTHER" id="PTHR10828:SF17">
    <property type="entry name" value="PROTEIN-TYROSINE-PHOSPHATASE"/>
    <property type="match status" value="1"/>
</dbReference>
<dbReference type="InterPro" id="IPR001763">
    <property type="entry name" value="Rhodanese-like_dom"/>
</dbReference>
<dbReference type="SMART" id="SM00450">
    <property type="entry name" value="RHOD"/>
    <property type="match status" value="1"/>
</dbReference>
<feature type="domain" description="Rhodanese" evidence="1">
    <location>
        <begin position="120"/>
        <end position="222"/>
    </location>
</feature>
<gene>
    <name evidence="2" type="ORF">PPENT_87.1.T1350030</name>
</gene>